<organism evidence="1 3">
    <name type="scientific">Nephila pilipes</name>
    <name type="common">Giant wood spider</name>
    <name type="synonym">Nephila maculata</name>
    <dbReference type="NCBI Taxonomy" id="299642"/>
    <lineage>
        <taxon>Eukaryota</taxon>
        <taxon>Metazoa</taxon>
        <taxon>Ecdysozoa</taxon>
        <taxon>Arthropoda</taxon>
        <taxon>Chelicerata</taxon>
        <taxon>Arachnida</taxon>
        <taxon>Araneae</taxon>
        <taxon>Araneomorphae</taxon>
        <taxon>Entelegynae</taxon>
        <taxon>Araneoidea</taxon>
        <taxon>Nephilidae</taxon>
        <taxon>Nephila</taxon>
    </lineage>
</organism>
<accession>A0A8X6JMM0</accession>
<reference evidence="1" key="1">
    <citation type="submission" date="2020-08" db="EMBL/GenBank/DDBJ databases">
        <title>Multicomponent nature underlies the extraordinary mechanical properties of spider dragline silk.</title>
        <authorList>
            <person name="Kono N."/>
            <person name="Nakamura H."/>
            <person name="Mori M."/>
            <person name="Yoshida Y."/>
            <person name="Ohtoshi R."/>
            <person name="Malay A.D."/>
            <person name="Moran D.A.P."/>
            <person name="Tomita M."/>
            <person name="Numata K."/>
            <person name="Arakawa K."/>
        </authorList>
    </citation>
    <scope>NUCLEOTIDE SEQUENCE</scope>
</reference>
<dbReference type="OrthoDB" id="6426891at2759"/>
<protein>
    <submittedName>
        <fullName evidence="1">Uncharacterized protein</fullName>
    </submittedName>
</protein>
<evidence type="ECO:0000313" key="1">
    <source>
        <dbReference type="EMBL" id="GFS44427.1"/>
    </source>
</evidence>
<comment type="caution">
    <text evidence="1">The sequence shown here is derived from an EMBL/GenBank/DDBJ whole genome shotgun (WGS) entry which is preliminary data.</text>
</comment>
<sequence length="89" mass="10527">MEPFSNFSPQGSHLSICYYHQDLHRQRLQAGSRHALPCHRRDPPTRFSTKKKFGEQAGYELDAGVPSIFRNKRTEFTRKTFNLYISYYI</sequence>
<gene>
    <name evidence="1" type="ORF">NPIL_439641</name>
    <name evidence="2" type="ORF">NPIL_606451</name>
</gene>
<dbReference type="EMBL" id="BMAW01044411">
    <property type="protein sequence ID" value="GFS44427.1"/>
    <property type="molecule type" value="Genomic_DNA"/>
</dbReference>
<evidence type="ECO:0000313" key="2">
    <source>
        <dbReference type="EMBL" id="GFT49990.1"/>
    </source>
</evidence>
<dbReference type="Proteomes" id="UP000887013">
    <property type="component" value="Unassembled WGS sequence"/>
</dbReference>
<proteinExistence type="predicted"/>
<dbReference type="EMBL" id="BMAW01016620">
    <property type="protein sequence ID" value="GFT49990.1"/>
    <property type="molecule type" value="Genomic_DNA"/>
</dbReference>
<keyword evidence="3" id="KW-1185">Reference proteome</keyword>
<evidence type="ECO:0000313" key="3">
    <source>
        <dbReference type="Proteomes" id="UP000887013"/>
    </source>
</evidence>
<dbReference type="AlphaFoldDB" id="A0A8X6JMM0"/>
<name>A0A8X6JMM0_NEPPI</name>